<evidence type="ECO:0000313" key="2">
    <source>
        <dbReference type="Proteomes" id="UP000053825"/>
    </source>
</evidence>
<sequence length="58" mass="6813">MLEICVCHLYNHYLHNLMISLDQNLGTNHCFQLKNLPTLHTINNIRTLLSPFSKESFK</sequence>
<gene>
    <name evidence="1" type="ORF">WH47_00916</name>
</gene>
<proteinExistence type="predicted"/>
<evidence type="ECO:0000313" key="1">
    <source>
        <dbReference type="EMBL" id="KOC71236.1"/>
    </source>
</evidence>
<organism evidence="1 2">
    <name type="scientific">Habropoda laboriosa</name>
    <dbReference type="NCBI Taxonomy" id="597456"/>
    <lineage>
        <taxon>Eukaryota</taxon>
        <taxon>Metazoa</taxon>
        <taxon>Ecdysozoa</taxon>
        <taxon>Arthropoda</taxon>
        <taxon>Hexapoda</taxon>
        <taxon>Insecta</taxon>
        <taxon>Pterygota</taxon>
        <taxon>Neoptera</taxon>
        <taxon>Endopterygota</taxon>
        <taxon>Hymenoptera</taxon>
        <taxon>Apocrita</taxon>
        <taxon>Aculeata</taxon>
        <taxon>Apoidea</taxon>
        <taxon>Anthophila</taxon>
        <taxon>Apidae</taxon>
        <taxon>Habropoda</taxon>
    </lineage>
</organism>
<name>A0A0L7RKG0_9HYME</name>
<dbReference type="Proteomes" id="UP000053825">
    <property type="component" value="Unassembled WGS sequence"/>
</dbReference>
<dbReference type="AlphaFoldDB" id="A0A0L7RKG0"/>
<protein>
    <submittedName>
        <fullName evidence="1">Uncharacterized protein</fullName>
    </submittedName>
</protein>
<keyword evidence="2" id="KW-1185">Reference proteome</keyword>
<reference evidence="1 2" key="1">
    <citation type="submission" date="2015-07" db="EMBL/GenBank/DDBJ databases">
        <title>The genome of Habropoda laboriosa.</title>
        <authorList>
            <person name="Pan H."/>
            <person name="Kapheim K."/>
        </authorList>
    </citation>
    <scope>NUCLEOTIDE SEQUENCE [LARGE SCALE GENOMIC DNA]</scope>
    <source>
        <strain evidence="1">0110345459</strain>
    </source>
</reference>
<dbReference type="EMBL" id="KQ414575">
    <property type="protein sequence ID" value="KOC71236.1"/>
    <property type="molecule type" value="Genomic_DNA"/>
</dbReference>
<accession>A0A0L7RKG0</accession>